<dbReference type="STRING" id="35608.A0A2U1KR13"/>
<evidence type="ECO:0000313" key="3">
    <source>
        <dbReference type="Proteomes" id="UP000245207"/>
    </source>
</evidence>
<dbReference type="EMBL" id="PKPP01014854">
    <property type="protein sequence ID" value="PWA39198.1"/>
    <property type="molecule type" value="Genomic_DNA"/>
</dbReference>
<accession>A0A2U1KR13</accession>
<proteinExistence type="predicted"/>
<dbReference type="PROSITE" id="PS51257">
    <property type="entry name" value="PROKAR_LIPOPROTEIN"/>
    <property type="match status" value="1"/>
</dbReference>
<dbReference type="Proteomes" id="UP000245207">
    <property type="component" value="Unassembled WGS sequence"/>
</dbReference>
<dbReference type="Gene3D" id="3.30.260.10">
    <property type="entry name" value="TCP-1-like chaperonin intermediate domain"/>
    <property type="match status" value="1"/>
</dbReference>
<dbReference type="SUPFAM" id="SSF52029">
    <property type="entry name" value="GroEL apical domain-like"/>
    <property type="match status" value="1"/>
</dbReference>
<name>A0A2U1KR13_ARTAN</name>
<evidence type="ECO:0000313" key="2">
    <source>
        <dbReference type="EMBL" id="PWA39198.1"/>
    </source>
</evidence>
<dbReference type="InterPro" id="IPR027410">
    <property type="entry name" value="TCP-1-like_intermed_sf"/>
</dbReference>
<keyword evidence="3" id="KW-1185">Reference proteome</keyword>
<feature type="chain" id="PRO_5015732278" evidence="1">
    <location>
        <begin position="19"/>
        <end position="387"/>
    </location>
</feature>
<comment type="caution">
    <text evidence="2">The sequence shown here is derived from an EMBL/GenBank/DDBJ whole genome shotgun (WGS) entry which is preliminary data.</text>
</comment>
<organism evidence="2 3">
    <name type="scientific">Artemisia annua</name>
    <name type="common">Sweet wormwood</name>
    <dbReference type="NCBI Taxonomy" id="35608"/>
    <lineage>
        <taxon>Eukaryota</taxon>
        <taxon>Viridiplantae</taxon>
        <taxon>Streptophyta</taxon>
        <taxon>Embryophyta</taxon>
        <taxon>Tracheophyta</taxon>
        <taxon>Spermatophyta</taxon>
        <taxon>Magnoliopsida</taxon>
        <taxon>eudicotyledons</taxon>
        <taxon>Gunneridae</taxon>
        <taxon>Pentapetalae</taxon>
        <taxon>asterids</taxon>
        <taxon>campanulids</taxon>
        <taxon>Asterales</taxon>
        <taxon>Asteraceae</taxon>
        <taxon>Asteroideae</taxon>
        <taxon>Anthemideae</taxon>
        <taxon>Artemisiinae</taxon>
        <taxon>Artemisia</taxon>
    </lineage>
</organism>
<reference evidence="2 3" key="1">
    <citation type="journal article" date="2018" name="Mol. Plant">
        <title>The genome of Artemisia annua provides insight into the evolution of Asteraceae family and artemisinin biosynthesis.</title>
        <authorList>
            <person name="Shen Q."/>
            <person name="Zhang L."/>
            <person name="Liao Z."/>
            <person name="Wang S."/>
            <person name="Yan T."/>
            <person name="Shi P."/>
            <person name="Liu M."/>
            <person name="Fu X."/>
            <person name="Pan Q."/>
            <person name="Wang Y."/>
            <person name="Lv Z."/>
            <person name="Lu X."/>
            <person name="Zhang F."/>
            <person name="Jiang W."/>
            <person name="Ma Y."/>
            <person name="Chen M."/>
            <person name="Hao X."/>
            <person name="Li L."/>
            <person name="Tang Y."/>
            <person name="Lv G."/>
            <person name="Zhou Y."/>
            <person name="Sun X."/>
            <person name="Brodelius P.E."/>
            <person name="Rose J.K.C."/>
            <person name="Tang K."/>
        </authorList>
    </citation>
    <scope>NUCLEOTIDE SEQUENCE [LARGE SCALE GENOMIC DNA]</scope>
    <source>
        <strain evidence="3">cv. Huhao1</strain>
        <tissue evidence="2">Leaf</tissue>
    </source>
</reference>
<protein>
    <submittedName>
        <fullName evidence="2">Chaperonin Cpn60/TCP-1</fullName>
    </submittedName>
</protein>
<sequence length="387" mass="43454">MGKSANALIWWPFTYTSAACNVPMNDRPSNGNGSFGDGANGSITRVVNNVLAISDRPYVRIGVASHVANGSATDAGNRGMYISYGTYGSNGAGNDGANVSVTQVANTAVSISERRYVSNGADRGRQLYLFFERYRFILLNGQRDDRRHITRDRVLLQQLHLFHRELEGLPNSVLNSRSLSLLRALIATVEQRIRAYSRNVSDASRMASLLMDYLADKNTNEEIPNVKDKKLIEEGNNRRLGGIDNAAVNEDEMDPAKLYLVGFRDVRIVKKLREAIHDTELVKRLVLDKKVSHTAGRLTRVQNAKTVEKRDYILTMIKEMKFTGCNILLMQKSVLNDAVTDLLSLYLTKAKMLVIKDVERHDIKFITNTLNCLPIVNIDKWCEDEEI</sequence>
<evidence type="ECO:0000256" key="1">
    <source>
        <dbReference type="SAM" id="SignalP"/>
    </source>
</evidence>
<feature type="signal peptide" evidence="1">
    <location>
        <begin position="1"/>
        <end position="18"/>
    </location>
</feature>
<gene>
    <name evidence="2" type="ORF">CTI12_AA573620</name>
</gene>
<dbReference type="InterPro" id="IPR027409">
    <property type="entry name" value="GroEL-like_apical_dom_sf"/>
</dbReference>
<dbReference type="AlphaFoldDB" id="A0A2U1KR13"/>
<dbReference type="Gene3D" id="3.50.7.10">
    <property type="entry name" value="GroEL"/>
    <property type="match status" value="1"/>
</dbReference>
<keyword evidence="1" id="KW-0732">Signal</keyword>